<dbReference type="PANTHER" id="PTHR36167:SF4">
    <property type="entry name" value="FUNGAL N-TERMINAL DOMAIN-CONTAINING PROTEIN"/>
    <property type="match status" value="1"/>
</dbReference>
<feature type="region of interest" description="Disordered" evidence="1">
    <location>
        <begin position="276"/>
        <end position="322"/>
    </location>
</feature>
<organism evidence="2 3">
    <name type="scientific">Aspergillus chevalieri</name>
    <name type="common">Eurotium chevalieri</name>
    <dbReference type="NCBI Taxonomy" id="182096"/>
    <lineage>
        <taxon>Eukaryota</taxon>
        <taxon>Fungi</taxon>
        <taxon>Dikarya</taxon>
        <taxon>Ascomycota</taxon>
        <taxon>Pezizomycotina</taxon>
        <taxon>Eurotiomycetes</taxon>
        <taxon>Eurotiomycetidae</taxon>
        <taxon>Eurotiales</taxon>
        <taxon>Aspergillaceae</taxon>
        <taxon>Aspergillus</taxon>
        <taxon>Aspergillus subgen. Aspergillus</taxon>
    </lineage>
</organism>
<dbReference type="GO" id="GO:0006355">
    <property type="term" value="P:regulation of DNA-templated transcription"/>
    <property type="evidence" value="ECO:0007669"/>
    <property type="project" value="InterPro"/>
</dbReference>
<reference evidence="2" key="2">
    <citation type="submission" date="2021-02" db="EMBL/GenBank/DDBJ databases">
        <title>Aspergillus chevalieri M1 genome sequence.</title>
        <authorList>
            <person name="Kadooka C."/>
            <person name="Mori K."/>
            <person name="Futagami T."/>
        </authorList>
    </citation>
    <scope>NUCLEOTIDE SEQUENCE</scope>
    <source>
        <strain evidence="2">M1</strain>
    </source>
</reference>
<accession>A0A7R7ZJH0</accession>
<keyword evidence="3" id="KW-1185">Reference proteome</keyword>
<evidence type="ECO:0000256" key="1">
    <source>
        <dbReference type="SAM" id="MobiDB-lite"/>
    </source>
</evidence>
<dbReference type="EMBL" id="AP024416">
    <property type="protein sequence ID" value="BCR84333.1"/>
    <property type="molecule type" value="Genomic_DNA"/>
</dbReference>
<name>A0A7R7ZJH0_ASPCH</name>
<evidence type="ECO:0000313" key="3">
    <source>
        <dbReference type="Proteomes" id="UP000637239"/>
    </source>
</evidence>
<dbReference type="InterPro" id="IPR039327">
    <property type="entry name" value="CON7-like"/>
</dbReference>
<dbReference type="RefSeq" id="XP_043132855.1">
    <property type="nucleotide sequence ID" value="XM_043276337.1"/>
</dbReference>
<sequence length="345" mass="38976">MSGLEAAGVIANILQIAEIGFKLSVSLYNLYHKLQSANQNLRSLSSDISLTCNVLQQLGSALKQDEQKRLCSPQALSTAKDVLEECKQAFQRIDDAVRESSALLGMNRLERAFRRFAFVLKESELDALHGNLESLKSTMLLMLNVLIYAGQIRSRSASSVLLVQQDLIKELIQERRIYQMQESELASAQNATVHGDHGQPYNQVSNPDLNPIVEMEKYYLLIRRIFSDIDACKTDLERERYHRIRNGVELLHLGENNKFDAGLVKQLESRFPDLIPSSADSLQRETGNPRKRGAGHSTAMPMVAKENGPPTDSSKRKKIRKRVKQDPLVAELIMEWTTLDEQELE</sequence>
<dbReference type="AlphaFoldDB" id="A0A7R7ZJH0"/>
<proteinExistence type="predicted"/>
<reference evidence="2" key="1">
    <citation type="submission" date="2021-01" db="EMBL/GenBank/DDBJ databases">
        <authorList>
            <consortium name="Aspergillus chevalieri M1 genome sequencing consortium"/>
            <person name="Kazuki M."/>
            <person name="Futagami T."/>
        </authorList>
    </citation>
    <scope>NUCLEOTIDE SEQUENCE</scope>
    <source>
        <strain evidence="2">M1</strain>
    </source>
</reference>
<dbReference type="KEGG" id="ache:ACHE_11735A"/>
<evidence type="ECO:0000313" key="2">
    <source>
        <dbReference type="EMBL" id="BCR84333.1"/>
    </source>
</evidence>
<evidence type="ECO:0008006" key="4">
    <source>
        <dbReference type="Google" id="ProtNLM"/>
    </source>
</evidence>
<dbReference type="Proteomes" id="UP000637239">
    <property type="component" value="Chromosome 1"/>
</dbReference>
<gene>
    <name evidence="2" type="ORF">ACHE_11735A</name>
</gene>
<protein>
    <recommendedName>
        <fullName evidence="4">Fungal N-terminal domain-containing protein</fullName>
    </recommendedName>
</protein>
<dbReference type="GeneID" id="66978692"/>
<dbReference type="PANTHER" id="PTHR36167">
    <property type="entry name" value="C2H2 FINGER DOMAIN TRANSCRIPTION FACTOR (EUROFUNG)-RELATED"/>
    <property type="match status" value="1"/>
</dbReference>